<comment type="caution">
    <text evidence="1">The sequence shown here is derived from an EMBL/GenBank/DDBJ whole genome shotgun (WGS) entry which is preliminary data.</text>
</comment>
<dbReference type="Pfam" id="PF12112">
    <property type="entry name" value="DUF3579"/>
    <property type="match status" value="1"/>
</dbReference>
<name>A0A1N7SUI4_9BURK</name>
<proteinExistence type="predicted"/>
<dbReference type="RefSeq" id="WP_087739590.1">
    <property type="nucleotide sequence ID" value="NZ_CYGY02000099.1"/>
</dbReference>
<organism evidence="1 2">
    <name type="scientific">Paraburkholderia piptadeniae</name>
    <dbReference type="NCBI Taxonomy" id="1701573"/>
    <lineage>
        <taxon>Bacteria</taxon>
        <taxon>Pseudomonadati</taxon>
        <taxon>Pseudomonadota</taxon>
        <taxon>Betaproteobacteria</taxon>
        <taxon>Burkholderiales</taxon>
        <taxon>Burkholderiaceae</taxon>
        <taxon>Paraburkholderia</taxon>
    </lineage>
</organism>
<accession>A0A1N7SUI4</accession>
<evidence type="ECO:0000313" key="1">
    <source>
        <dbReference type="EMBL" id="SIT51026.1"/>
    </source>
</evidence>
<dbReference type="InterPro" id="IPR021969">
    <property type="entry name" value="DUF3579"/>
</dbReference>
<evidence type="ECO:0008006" key="3">
    <source>
        <dbReference type="Google" id="ProtNLM"/>
    </source>
</evidence>
<dbReference type="Proteomes" id="UP000195569">
    <property type="component" value="Unassembled WGS sequence"/>
</dbReference>
<dbReference type="OrthoDB" id="9102496at2"/>
<evidence type="ECO:0000313" key="2">
    <source>
        <dbReference type="Proteomes" id="UP000195569"/>
    </source>
</evidence>
<sequence>MDRIRLTRQDDIEGYLIRGITHRRNVFRPGDWTERLMGVITLFVGEKRPGFHVASTHLAMPVIDAGIRCLFVCAELRDICPGAFDFVIRFAEDNELPVNFCTAPLFSAR</sequence>
<keyword evidence="2" id="KW-1185">Reference proteome</keyword>
<dbReference type="AlphaFoldDB" id="A0A1N7SUI4"/>
<protein>
    <recommendedName>
        <fullName evidence="3">PhnO</fullName>
    </recommendedName>
</protein>
<dbReference type="Gene3D" id="3.30.70.2340">
    <property type="entry name" value="Uncharacterised protein PF12112 family, DUF3579"/>
    <property type="match status" value="1"/>
</dbReference>
<dbReference type="EMBL" id="CYGY02000099">
    <property type="protein sequence ID" value="SIT51026.1"/>
    <property type="molecule type" value="Genomic_DNA"/>
</dbReference>
<gene>
    <name evidence="1" type="ORF">BN2476_990004</name>
</gene>
<reference evidence="1" key="1">
    <citation type="submission" date="2016-12" db="EMBL/GenBank/DDBJ databases">
        <authorList>
            <person name="Moulin L."/>
        </authorList>
    </citation>
    <scope>NUCLEOTIDE SEQUENCE [LARGE SCALE GENOMIC DNA]</scope>
    <source>
        <strain evidence="1">STM 7183</strain>
    </source>
</reference>